<evidence type="ECO:0000313" key="7">
    <source>
        <dbReference type="EMBL" id="CAE0674286.1"/>
    </source>
</evidence>
<evidence type="ECO:0000256" key="3">
    <source>
        <dbReference type="ARBA" id="ARBA00022989"/>
    </source>
</evidence>
<dbReference type="InterPro" id="IPR013057">
    <property type="entry name" value="AA_transpt_TM"/>
</dbReference>
<feature type="transmembrane region" description="Helical" evidence="5">
    <location>
        <begin position="374"/>
        <end position="396"/>
    </location>
</feature>
<comment type="subcellular location">
    <subcellularLocation>
        <location evidence="1">Membrane</location>
        <topology evidence="1">Multi-pass membrane protein</topology>
    </subcellularLocation>
</comment>
<organism evidence="7">
    <name type="scientific">Lotharella globosa</name>
    <dbReference type="NCBI Taxonomy" id="91324"/>
    <lineage>
        <taxon>Eukaryota</taxon>
        <taxon>Sar</taxon>
        <taxon>Rhizaria</taxon>
        <taxon>Cercozoa</taxon>
        <taxon>Chlorarachniophyceae</taxon>
        <taxon>Lotharella</taxon>
    </lineage>
</organism>
<gene>
    <name evidence="7" type="ORF">LGLO00237_LOCUS26060</name>
</gene>
<feature type="transmembrane region" description="Helical" evidence="5">
    <location>
        <begin position="350"/>
        <end position="368"/>
    </location>
</feature>
<evidence type="ECO:0000256" key="4">
    <source>
        <dbReference type="ARBA" id="ARBA00023136"/>
    </source>
</evidence>
<feature type="transmembrane region" description="Helical" evidence="5">
    <location>
        <begin position="105"/>
        <end position="125"/>
    </location>
</feature>
<keyword evidence="2 5" id="KW-0812">Transmembrane</keyword>
<feature type="transmembrane region" description="Helical" evidence="5">
    <location>
        <begin position="21"/>
        <end position="43"/>
    </location>
</feature>
<dbReference type="AlphaFoldDB" id="A0A7S3Z7E9"/>
<evidence type="ECO:0000259" key="6">
    <source>
        <dbReference type="Pfam" id="PF01490"/>
    </source>
</evidence>
<dbReference type="EMBL" id="HBIV01036446">
    <property type="protein sequence ID" value="CAE0674286.1"/>
    <property type="molecule type" value="Transcribed_RNA"/>
</dbReference>
<keyword evidence="4 5" id="KW-0472">Membrane</keyword>
<feature type="transmembrane region" description="Helical" evidence="5">
    <location>
        <begin position="49"/>
        <end position="72"/>
    </location>
</feature>
<feature type="transmembrane region" description="Helical" evidence="5">
    <location>
        <begin position="408"/>
        <end position="426"/>
    </location>
</feature>
<feature type="transmembrane region" description="Helical" evidence="5">
    <location>
        <begin position="224"/>
        <end position="244"/>
    </location>
</feature>
<dbReference type="GO" id="GO:0015179">
    <property type="term" value="F:L-amino acid transmembrane transporter activity"/>
    <property type="evidence" value="ECO:0007669"/>
    <property type="project" value="TreeGrafter"/>
</dbReference>
<feature type="transmembrane region" description="Helical" evidence="5">
    <location>
        <begin position="301"/>
        <end position="325"/>
    </location>
</feature>
<protein>
    <recommendedName>
        <fullName evidence="6">Amino acid transporter transmembrane domain-containing protein</fullName>
    </recommendedName>
</protein>
<evidence type="ECO:0000256" key="1">
    <source>
        <dbReference type="ARBA" id="ARBA00004141"/>
    </source>
</evidence>
<feature type="transmembrane region" description="Helical" evidence="5">
    <location>
        <begin position="265"/>
        <end position="289"/>
    </location>
</feature>
<evidence type="ECO:0000256" key="5">
    <source>
        <dbReference type="SAM" id="Phobius"/>
    </source>
</evidence>
<dbReference type="Pfam" id="PF01490">
    <property type="entry name" value="Aa_trans"/>
    <property type="match status" value="1"/>
</dbReference>
<keyword evidence="3 5" id="KW-1133">Transmembrane helix</keyword>
<dbReference type="PANTHER" id="PTHR22950">
    <property type="entry name" value="AMINO ACID TRANSPORTER"/>
    <property type="match status" value="1"/>
</dbReference>
<accession>A0A7S3Z7E9</accession>
<feature type="transmembrane region" description="Helical" evidence="5">
    <location>
        <begin position="191"/>
        <end position="212"/>
    </location>
</feature>
<feature type="domain" description="Amino acid transporter transmembrane" evidence="6">
    <location>
        <begin position="24"/>
        <end position="411"/>
    </location>
</feature>
<evidence type="ECO:0000256" key="2">
    <source>
        <dbReference type="ARBA" id="ARBA00022692"/>
    </source>
</evidence>
<reference evidence="7" key="1">
    <citation type="submission" date="2021-01" db="EMBL/GenBank/DDBJ databases">
        <authorList>
            <person name="Corre E."/>
            <person name="Pelletier E."/>
            <person name="Niang G."/>
            <person name="Scheremetjew M."/>
            <person name="Finn R."/>
            <person name="Kale V."/>
            <person name="Holt S."/>
            <person name="Cochrane G."/>
            <person name="Meng A."/>
            <person name="Brown T."/>
            <person name="Cohen L."/>
        </authorList>
    </citation>
    <scope>NUCLEOTIDE SEQUENCE</scope>
    <source>
        <strain evidence="7">CCCM811</strain>
    </source>
</reference>
<proteinExistence type="predicted"/>
<sequence>MPADYGTLPESDPTSRTDGAAFSASVINLLKAIIGSGILAFPYCFAQVGLVPALILLFGGALLQAYTADLLVQCVQIMRDKDDLNGSVSFKSLAENSLPGEHGKMVIEAIVGVFTLGCSISYLVVMGDLMPQIAEDAIALFGFKEKKESLSIIWEERSGAEATWIVFLALCIGFPLCCLKSVKSLQFTSMLGNFGIGAIVVILILYATNAIDAHPDPTTEPMEMFAMTASGVRVFSIFIFGFSCNQSLPGIITEMKDSSYPTVRAMVNVSLAITALVYLLIGSMGYMVYGSLVNADLLQSLPLGLAACLARLAIVLNVIGSFPLYQHSTRSSFSLVLYQHGPDTLSDCEYYALTITTFAVALVVAISVPGLDVVLGYVGATGGCLVAFTLPAYFYLKQADAPSSWAAVVFWGSWVLMATLVATQTWDLMVR</sequence>
<name>A0A7S3Z7E9_9EUKA</name>
<dbReference type="GO" id="GO:0016020">
    <property type="term" value="C:membrane"/>
    <property type="evidence" value="ECO:0007669"/>
    <property type="project" value="UniProtKB-SubCell"/>
</dbReference>